<accession>A0A974XDL7</accession>
<gene>
    <name evidence="1" type="ORF">J0B03_08795</name>
</gene>
<keyword evidence="2" id="KW-1185">Reference proteome</keyword>
<reference evidence="1" key="1">
    <citation type="submission" date="2021-03" db="EMBL/GenBank/DDBJ databases">
        <title>Alkalibacter marinus sp. nov., isolated from tidal flat sediment.</title>
        <authorList>
            <person name="Namirimu T."/>
            <person name="Yang J.-A."/>
            <person name="Yang S.-H."/>
            <person name="Kim Y.-J."/>
            <person name="Kwon K.K."/>
        </authorList>
    </citation>
    <scope>NUCLEOTIDE SEQUENCE</scope>
    <source>
        <strain evidence="1">ES005</strain>
    </source>
</reference>
<sequence length="55" mass="6749">MKYYIIVAVILLIGYFWVRRLADLIYNNEKYTKGLDRKFNYDEVLPENEKKETEE</sequence>
<evidence type="ECO:0000313" key="1">
    <source>
        <dbReference type="EMBL" id="QSX07902.1"/>
    </source>
</evidence>
<dbReference type="EMBL" id="CP071444">
    <property type="protein sequence ID" value="QSX07902.1"/>
    <property type="molecule type" value="Genomic_DNA"/>
</dbReference>
<dbReference type="KEGG" id="alka:J0B03_08795"/>
<dbReference type="Proteomes" id="UP000663499">
    <property type="component" value="Chromosome"/>
</dbReference>
<dbReference type="RefSeq" id="WP_207299244.1">
    <property type="nucleotide sequence ID" value="NZ_CP071444.1"/>
</dbReference>
<dbReference type="AlphaFoldDB" id="A0A974XDL7"/>
<proteinExistence type="predicted"/>
<organism evidence="1 2">
    <name type="scientific">Alkalibacter rhizosphaerae</name>
    <dbReference type="NCBI Taxonomy" id="2815577"/>
    <lineage>
        <taxon>Bacteria</taxon>
        <taxon>Bacillati</taxon>
        <taxon>Bacillota</taxon>
        <taxon>Clostridia</taxon>
        <taxon>Eubacteriales</taxon>
        <taxon>Eubacteriaceae</taxon>
        <taxon>Alkalibacter</taxon>
    </lineage>
</organism>
<evidence type="ECO:0000313" key="2">
    <source>
        <dbReference type="Proteomes" id="UP000663499"/>
    </source>
</evidence>
<name>A0A974XDL7_9FIRM</name>
<protein>
    <submittedName>
        <fullName evidence="1">Uncharacterized protein</fullName>
    </submittedName>
</protein>